<name>A0A067R768_ZOONE</name>
<gene>
    <name evidence="2" type="ORF">L798_10482</name>
</gene>
<proteinExistence type="predicted"/>
<feature type="compositionally biased region" description="Basic and acidic residues" evidence="1">
    <location>
        <begin position="64"/>
        <end position="77"/>
    </location>
</feature>
<keyword evidence="3" id="KW-1185">Reference proteome</keyword>
<dbReference type="InParanoid" id="A0A067R768"/>
<dbReference type="AlphaFoldDB" id="A0A067R768"/>
<evidence type="ECO:0000313" key="3">
    <source>
        <dbReference type="Proteomes" id="UP000027135"/>
    </source>
</evidence>
<feature type="region of interest" description="Disordered" evidence="1">
    <location>
        <begin position="64"/>
        <end position="86"/>
    </location>
</feature>
<organism evidence="2 3">
    <name type="scientific">Zootermopsis nevadensis</name>
    <name type="common">Dampwood termite</name>
    <dbReference type="NCBI Taxonomy" id="136037"/>
    <lineage>
        <taxon>Eukaryota</taxon>
        <taxon>Metazoa</taxon>
        <taxon>Ecdysozoa</taxon>
        <taxon>Arthropoda</taxon>
        <taxon>Hexapoda</taxon>
        <taxon>Insecta</taxon>
        <taxon>Pterygota</taxon>
        <taxon>Neoptera</taxon>
        <taxon>Polyneoptera</taxon>
        <taxon>Dictyoptera</taxon>
        <taxon>Blattodea</taxon>
        <taxon>Blattoidea</taxon>
        <taxon>Termitoidae</taxon>
        <taxon>Termopsidae</taxon>
        <taxon>Zootermopsis</taxon>
    </lineage>
</organism>
<accession>A0A067R768</accession>
<reference evidence="2 3" key="1">
    <citation type="journal article" date="2014" name="Nat. Commun.">
        <title>Molecular traces of alternative social organization in a termite genome.</title>
        <authorList>
            <person name="Terrapon N."/>
            <person name="Li C."/>
            <person name="Robertson H.M."/>
            <person name="Ji L."/>
            <person name="Meng X."/>
            <person name="Booth W."/>
            <person name="Chen Z."/>
            <person name="Childers C.P."/>
            <person name="Glastad K.M."/>
            <person name="Gokhale K."/>
            <person name="Gowin J."/>
            <person name="Gronenberg W."/>
            <person name="Hermansen R.A."/>
            <person name="Hu H."/>
            <person name="Hunt B.G."/>
            <person name="Huylmans A.K."/>
            <person name="Khalil S.M."/>
            <person name="Mitchell R.D."/>
            <person name="Munoz-Torres M.C."/>
            <person name="Mustard J.A."/>
            <person name="Pan H."/>
            <person name="Reese J.T."/>
            <person name="Scharf M.E."/>
            <person name="Sun F."/>
            <person name="Vogel H."/>
            <person name="Xiao J."/>
            <person name="Yang W."/>
            <person name="Yang Z."/>
            <person name="Yang Z."/>
            <person name="Zhou J."/>
            <person name="Zhu J."/>
            <person name="Brent C.S."/>
            <person name="Elsik C.G."/>
            <person name="Goodisman M.A."/>
            <person name="Liberles D.A."/>
            <person name="Roe R.M."/>
            <person name="Vargo E.L."/>
            <person name="Vilcinskas A."/>
            <person name="Wang J."/>
            <person name="Bornberg-Bauer E."/>
            <person name="Korb J."/>
            <person name="Zhang G."/>
            <person name="Liebig J."/>
        </authorList>
    </citation>
    <scope>NUCLEOTIDE SEQUENCE [LARGE SCALE GENOMIC DNA]</scope>
    <source>
        <tissue evidence="2">Whole organism</tissue>
    </source>
</reference>
<dbReference type="Proteomes" id="UP000027135">
    <property type="component" value="Unassembled WGS sequence"/>
</dbReference>
<feature type="region of interest" description="Disordered" evidence="1">
    <location>
        <begin position="27"/>
        <end position="50"/>
    </location>
</feature>
<dbReference type="EMBL" id="KK852830">
    <property type="protein sequence ID" value="KDR15330.1"/>
    <property type="molecule type" value="Genomic_DNA"/>
</dbReference>
<evidence type="ECO:0000313" key="2">
    <source>
        <dbReference type="EMBL" id="KDR15330.1"/>
    </source>
</evidence>
<protein>
    <submittedName>
        <fullName evidence="2">Uncharacterized protein</fullName>
    </submittedName>
</protein>
<sequence length="181" mass="20174">MNGTATDCPSCVGSSIKEVSPIRHTRFTPVGHYNETDISSSESSKGDYGQHRHKVYFQTSNFEKTHISDKESKSRKEGCRRRATAQDKQKNKQICNLPNIKTLLEHVIDEPSSSGDVNECSKNMNLEILESEDYVQSKENLRAKFDSNGEKHLCRGRGCVFSDQRAVCFVSAGSIIARGGI</sequence>
<evidence type="ECO:0000256" key="1">
    <source>
        <dbReference type="SAM" id="MobiDB-lite"/>
    </source>
</evidence>